<feature type="region of interest" description="Disordered" evidence="1">
    <location>
        <begin position="141"/>
        <end position="199"/>
    </location>
</feature>
<dbReference type="Proteomes" id="UP000007524">
    <property type="component" value="Segment"/>
</dbReference>
<dbReference type="OrthoDB" id="11459at10239"/>
<dbReference type="RefSeq" id="YP_007007205.1">
    <property type="nucleotide sequence ID" value="NC_019526.1"/>
</dbReference>
<evidence type="ECO:0000313" key="2">
    <source>
        <dbReference type="EMBL" id="AFA44323.1"/>
    </source>
</evidence>
<feature type="region of interest" description="Disordered" evidence="1">
    <location>
        <begin position="36"/>
        <end position="96"/>
    </location>
</feature>
<evidence type="ECO:0000256" key="1">
    <source>
        <dbReference type="SAM" id="MobiDB-lite"/>
    </source>
</evidence>
<protein>
    <submittedName>
        <fullName evidence="2">Uncharacterized protein</fullName>
    </submittedName>
</protein>
<gene>
    <name evidence="2" type="ORF">RaK2_00050</name>
</gene>
<reference evidence="2 3" key="1">
    <citation type="journal article" date="2012" name="J. Virol.">
        <title>Genome of Klebsiella sp.-Infecting Bacteriophage vB_KleM_RaK2.</title>
        <authorList>
            <person name="Simoliunas E."/>
            <person name="Kaliniene L."/>
            <person name="Truncaite L."/>
            <person name="Klausa V."/>
            <person name="Zajanckauskaite A."/>
            <person name="Meskys R."/>
        </authorList>
    </citation>
    <scope>NUCLEOTIDE SEQUENCE [LARGE SCALE GENOMIC DNA]</scope>
</reference>
<sequence length="304" mass="33597">MSKKINEAQVKIDIMNLNSSDLSTLARMMELAGQAEQGAVPSTSSSIGVPGSIAGAVDSMGNTEPSEVEVGYDVDSKPDVSSSLEVGSEPDVDPLQSSIEELGGMTDFGAQDDELTDIDVVESEEIEDEDDMIEEELKRMTQLSGIVTEDEDVEVDSDDDDDKDESDDDVDLDESRIIPDLSLEEDTSDVTEYGPFDSEQDAIRDAKWKTNGELGDNFNVDQKEDGHFYWSRVMQEQAFSTEADPELVDTDGIQYSRHRMKPKFNGAALGDNPLREEEQEDEETVDDIFESLQKRYTAFVGGKK</sequence>
<evidence type="ECO:0000313" key="3">
    <source>
        <dbReference type="Proteomes" id="UP000007524"/>
    </source>
</evidence>
<organism evidence="2 3">
    <name type="scientific">Klebsiella phage vB_KleM_RaK2</name>
    <dbReference type="NCBI Taxonomy" id="1147094"/>
    <lineage>
        <taxon>Viruses</taxon>
        <taxon>Duplodnaviria</taxon>
        <taxon>Heunggongvirae</taxon>
        <taxon>Uroviricota</taxon>
        <taxon>Caudoviricetes</taxon>
        <taxon>Alcyoneusvirus</taxon>
        <taxon>Alcyoneusvirus RaK2</taxon>
    </lineage>
</organism>
<keyword evidence="3" id="KW-1185">Reference proteome</keyword>
<dbReference type="GeneID" id="14012638"/>
<dbReference type="EMBL" id="JQ513383">
    <property type="protein sequence ID" value="AFA44323.1"/>
    <property type="molecule type" value="Genomic_DNA"/>
</dbReference>
<proteinExistence type="predicted"/>
<feature type="compositionally biased region" description="Acidic residues" evidence="1">
    <location>
        <begin position="148"/>
        <end position="172"/>
    </location>
</feature>
<dbReference type="KEGG" id="vg:14012638"/>
<name>H6X3K7_9CAUD</name>
<accession>H6X3K7</accession>